<feature type="non-terminal residue" evidence="1">
    <location>
        <position position="33"/>
    </location>
</feature>
<evidence type="ECO:0000313" key="2">
    <source>
        <dbReference type="Proteomes" id="UP000244334"/>
    </source>
</evidence>
<gene>
    <name evidence="1" type="ORF">ACZ87_02902</name>
</gene>
<sequence>MITPPYMHGVWRRLFFKKEGCGGNLAERGHPPA</sequence>
<dbReference type="Proteomes" id="UP000244334">
    <property type="component" value="Unassembled WGS sequence"/>
</dbReference>
<accession>A0A328TR65</accession>
<protein>
    <submittedName>
        <fullName evidence="1">Uncharacterized protein</fullName>
    </submittedName>
</protein>
<name>A0A328TR65_9GAMM</name>
<dbReference type="AlphaFoldDB" id="A0A328TR65"/>
<keyword evidence="2" id="KW-1185">Reference proteome</keyword>
<dbReference type="EMBL" id="LJAM02000390">
    <property type="protein sequence ID" value="RAP70296.1"/>
    <property type="molecule type" value="Genomic_DNA"/>
</dbReference>
<reference evidence="1" key="1">
    <citation type="submission" date="2018-04" db="EMBL/GenBank/DDBJ databases">
        <title>Genomes of the Obligate Erwinia dacicola and Facultative Enterobacter sp. OLF Endosymbionts of the Olive Fruit fly, Bactrocera oleae.</title>
        <authorList>
            <person name="Estes A.M."/>
            <person name="Hearn D.J."/>
            <person name="Agarwal S."/>
            <person name="Pierson E.A."/>
            <person name="Dunning-Hotopp J.C."/>
        </authorList>
    </citation>
    <scope>NUCLEOTIDE SEQUENCE [LARGE SCALE GENOMIC DNA]</scope>
    <source>
        <strain evidence="1">Oroville</strain>
    </source>
</reference>
<evidence type="ECO:0000313" key="1">
    <source>
        <dbReference type="EMBL" id="RAP70296.1"/>
    </source>
</evidence>
<comment type="caution">
    <text evidence="1">The sequence shown here is derived from an EMBL/GenBank/DDBJ whole genome shotgun (WGS) entry which is preliminary data.</text>
</comment>
<proteinExistence type="predicted"/>
<organism evidence="1 2">
    <name type="scientific">Candidatus Erwinia dacicola</name>
    <dbReference type="NCBI Taxonomy" id="252393"/>
    <lineage>
        <taxon>Bacteria</taxon>
        <taxon>Pseudomonadati</taxon>
        <taxon>Pseudomonadota</taxon>
        <taxon>Gammaproteobacteria</taxon>
        <taxon>Enterobacterales</taxon>
        <taxon>Erwiniaceae</taxon>
        <taxon>Erwinia</taxon>
    </lineage>
</organism>